<dbReference type="InterPro" id="IPR029044">
    <property type="entry name" value="Nucleotide-diphossugar_trans"/>
</dbReference>
<dbReference type="PANTHER" id="PTHR21015">
    <property type="entry name" value="UDP-N-ACETYLGLUCOSAMINE--N-ACETYLMURAMYL-(PENTAPEPTIDE) PYROPHOSPHORYL-UNDECAPRENOL N-ACETYLGLUCOSAMINE TRANSFERASE 1"/>
    <property type="match status" value="1"/>
</dbReference>
<comment type="caution">
    <text evidence="2">The sequence shown here is derived from an EMBL/GenBank/DDBJ whole genome shotgun (WGS) entry which is preliminary data.</text>
</comment>
<dbReference type="EMBL" id="PEIK01000009">
    <property type="protein sequence ID" value="PIH03727.1"/>
    <property type="molecule type" value="Genomic_DNA"/>
</dbReference>
<dbReference type="Gene3D" id="3.40.50.2000">
    <property type="entry name" value="Glycogen Phosphorylase B"/>
    <property type="match status" value="1"/>
</dbReference>
<dbReference type="CDD" id="cd02513">
    <property type="entry name" value="CMP-NeuAc_Synthase"/>
    <property type="match status" value="1"/>
</dbReference>
<dbReference type="FunFam" id="3.40.50.2000:FF:000433">
    <property type="entry name" value="Cytidylyltransferase domain protein"/>
    <property type="match status" value="1"/>
</dbReference>
<dbReference type="SUPFAM" id="SSF53448">
    <property type="entry name" value="Nucleotide-diphospho-sugar transferases"/>
    <property type="match status" value="1"/>
</dbReference>
<dbReference type="RefSeq" id="WP_099839601.1">
    <property type="nucleotide sequence ID" value="NZ_PEIK01000009.1"/>
</dbReference>
<dbReference type="Pfam" id="PF02348">
    <property type="entry name" value="CTP_transf_3"/>
    <property type="match status" value="1"/>
</dbReference>
<dbReference type="AlphaFoldDB" id="A0A2G7HF28"/>
<sequence>MYNDKKIAVCIPARGGSKGIPRKNVRLLAGKPLITYVIDELKKSSIIDYILITTDDEEIKFIAKKKDISVVERPSNLADDKTPLDPVVYHAVTTLESNIKKDLDIIITVQPTSPLLKVKTVEAGIRKIVDGNVDTVISVVDDRHLAWTINEDGKYVPKYEKRINRQYLPSEFRETGAIFATKREFISENSRMGKNIDLIEVSKHESIDIDNYSDWWVAERLLKRKKIIIRADATNEIGTGHIYRGMNIASKITEHEVVFLMNCKCKLGIEIVDKNNYPIYTFENNLLDTIDKLNPDIIINDILDTDKEYMKELKNKGIFTINFEDLGEGAKYANLVFNALYEHKIPLRNAYSGYKYYILRDEFYGYKDRDIKETVNNILVTFGGTDPSNLTEKTLEALLKINYDKDINVVLGLGYKDKKNIHEKYKNFKNISIHNSIKNMSEYMYNADLVITSGGRTMYEVVSLKTPCLVLCQNERELTHIFGHSGNGVINLGMGKYITDSMLRSNLNEVITDFELRKEMKERMESIDLSNGFKNIFDLAKEEYSKFKLNFNI</sequence>
<dbReference type="PANTHER" id="PTHR21015:SF22">
    <property type="entry name" value="GLYCOSYLTRANSFERASE"/>
    <property type="match status" value="1"/>
</dbReference>
<dbReference type="Gene3D" id="3.90.550.10">
    <property type="entry name" value="Spore Coat Polysaccharide Biosynthesis Protein SpsA, Chain A"/>
    <property type="match status" value="1"/>
</dbReference>
<accession>A0A2G7HF28</accession>
<name>A0A2G7HF28_9CLOT</name>
<evidence type="ECO:0000259" key="1">
    <source>
        <dbReference type="Pfam" id="PF04101"/>
    </source>
</evidence>
<dbReference type="SUPFAM" id="SSF53756">
    <property type="entry name" value="UDP-Glycosyltransferase/glycogen phosphorylase"/>
    <property type="match status" value="1"/>
</dbReference>
<protein>
    <submittedName>
        <fullName evidence="2">UDP-2,4-diacetamido-2,4, 6-trideoxy-beta-L-altropyranose hydrolase</fullName>
    </submittedName>
</protein>
<dbReference type="Proteomes" id="UP000231322">
    <property type="component" value="Unassembled WGS sequence"/>
</dbReference>
<dbReference type="GO" id="GO:0016787">
    <property type="term" value="F:hydrolase activity"/>
    <property type="evidence" value="ECO:0007669"/>
    <property type="project" value="UniProtKB-KW"/>
</dbReference>
<keyword evidence="3" id="KW-1185">Reference proteome</keyword>
<dbReference type="Gene3D" id="3.40.50.11190">
    <property type="match status" value="1"/>
</dbReference>
<dbReference type="GO" id="GO:0016758">
    <property type="term" value="F:hexosyltransferase activity"/>
    <property type="evidence" value="ECO:0007669"/>
    <property type="project" value="InterPro"/>
</dbReference>
<reference evidence="2 3" key="1">
    <citation type="submission" date="2017-10" db="EMBL/GenBank/DDBJ databases">
        <title>Reclassification of Eubacterium combesii and discrepancies in the nomenclature of botulinum neurotoxin producing clostridia. Request for an Opinion.</title>
        <authorList>
            <person name="Dobritsa A.P."/>
            <person name="Kutumbaka K.K."/>
            <person name="Samadpour M."/>
        </authorList>
    </citation>
    <scope>NUCLEOTIDE SEQUENCE [LARGE SCALE GENOMIC DNA]</scope>
    <source>
        <strain evidence="2 3">DSM 20696</strain>
    </source>
</reference>
<gene>
    <name evidence="2" type="ORF">CS538_12080</name>
</gene>
<dbReference type="Pfam" id="PF04101">
    <property type="entry name" value="Glyco_tran_28_C"/>
    <property type="match status" value="1"/>
</dbReference>
<dbReference type="InterPro" id="IPR003329">
    <property type="entry name" value="Cytidylyl_trans"/>
</dbReference>
<proteinExistence type="predicted"/>
<dbReference type="InterPro" id="IPR007235">
    <property type="entry name" value="Glyco_trans_28_C"/>
</dbReference>
<feature type="domain" description="Glycosyl transferase family 28 C-terminal" evidence="1">
    <location>
        <begin position="379"/>
        <end position="536"/>
    </location>
</feature>
<evidence type="ECO:0000313" key="3">
    <source>
        <dbReference type="Proteomes" id="UP000231322"/>
    </source>
</evidence>
<organism evidence="2 3">
    <name type="scientific">Clostridium combesii</name>
    <dbReference type="NCBI Taxonomy" id="39481"/>
    <lineage>
        <taxon>Bacteria</taxon>
        <taxon>Bacillati</taxon>
        <taxon>Bacillota</taxon>
        <taxon>Clostridia</taxon>
        <taxon>Eubacteriales</taxon>
        <taxon>Clostridiaceae</taxon>
        <taxon>Clostridium</taxon>
    </lineage>
</organism>
<evidence type="ECO:0000313" key="2">
    <source>
        <dbReference type="EMBL" id="PIH03727.1"/>
    </source>
</evidence>
<keyword evidence="2" id="KW-0378">Hydrolase</keyword>